<dbReference type="SUPFAM" id="SSF54523">
    <property type="entry name" value="Pili subunits"/>
    <property type="match status" value="1"/>
</dbReference>
<evidence type="ECO:0000313" key="3">
    <source>
        <dbReference type="Proteomes" id="UP000178946"/>
    </source>
</evidence>
<gene>
    <name evidence="2" type="ORF">A3A20_01350</name>
</gene>
<organism evidence="2 3">
    <name type="scientific">Candidatus Wolfebacteria bacterium RIFCSPLOWO2_01_FULL_45_19</name>
    <dbReference type="NCBI Taxonomy" id="1802557"/>
    <lineage>
        <taxon>Bacteria</taxon>
        <taxon>Candidatus Wolfeibacteriota</taxon>
    </lineage>
</organism>
<proteinExistence type="predicted"/>
<evidence type="ECO:0000256" key="1">
    <source>
        <dbReference type="SAM" id="Phobius"/>
    </source>
</evidence>
<dbReference type="NCBIfam" id="TIGR02532">
    <property type="entry name" value="IV_pilin_GFxxxE"/>
    <property type="match status" value="1"/>
</dbReference>
<dbReference type="Proteomes" id="UP000178946">
    <property type="component" value="Unassembled WGS sequence"/>
</dbReference>
<dbReference type="EMBL" id="MGIR01000001">
    <property type="protein sequence ID" value="OGM91573.1"/>
    <property type="molecule type" value="Genomic_DNA"/>
</dbReference>
<keyword evidence="1" id="KW-1133">Transmembrane helix</keyword>
<keyword evidence="1" id="KW-0812">Transmembrane</keyword>
<comment type="caution">
    <text evidence="2">The sequence shown here is derived from an EMBL/GenBank/DDBJ whole genome shotgun (WGS) entry which is preliminary data.</text>
</comment>
<sequence>MKKGFTLIELLIVIGLLAILSTVAVLVINPAELLRQARDSQRVSDLGTVHSALGLYLATVSSPDFQNGLATTTCVVGGDQAVVTCSGSTRYSAGITATATTTVAIARATDATGWVRVNFGSIPGGSPLVGLPLDPVNDATYFYAYGHDTLKYELTANLESERYASSGTDDREGTDGGNNATIYEVGNKLTI</sequence>
<evidence type="ECO:0000313" key="2">
    <source>
        <dbReference type="EMBL" id="OGM91573.1"/>
    </source>
</evidence>
<dbReference type="Gene3D" id="3.30.700.10">
    <property type="entry name" value="Glycoprotein, Type 4 Pilin"/>
    <property type="match status" value="1"/>
</dbReference>
<name>A0A1F8DSF9_9BACT</name>
<dbReference type="STRING" id="1802557.A3A20_01350"/>
<dbReference type="AlphaFoldDB" id="A0A1F8DSF9"/>
<reference evidence="2 3" key="1">
    <citation type="journal article" date="2016" name="Nat. Commun.">
        <title>Thousands of microbial genomes shed light on interconnected biogeochemical processes in an aquifer system.</title>
        <authorList>
            <person name="Anantharaman K."/>
            <person name="Brown C.T."/>
            <person name="Hug L.A."/>
            <person name="Sharon I."/>
            <person name="Castelle C.J."/>
            <person name="Probst A.J."/>
            <person name="Thomas B.C."/>
            <person name="Singh A."/>
            <person name="Wilkins M.J."/>
            <person name="Karaoz U."/>
            <person name="Brodie E.L."/>
            <person name="Williams K.H."/>
            <person name="Hubbard S.S."/>
            <person name="Banfield J.F."/>
        </authorList>
    </citation>
    <scope>NUCLEOTIDE SEQUENCE [LARGE SCALE GENOMIC DNA]</scope>
</reference>
<keyword evidence="1" id="KW-0472">Membrane</keyword>
<dbReference type="InterPro" id="IPR045584">
    <property type="entry name" value="Pilin-like"/>
</dbReference>
<dbReference type="Pfam" id="PF07963">
    <property type="entry name" value="N_methyl"/>
    <property type="match status" value="1"/>
</dbReference>
<dbReference type="InterPro" id="IPR012902">
    <property type="entry name" value="N_methyl_site"/>
</dbReference>
<protein>
    <recommendedName>
        <fullName evidence="4">Type II secretion system protein GspG C-terminal domain-containing protein</fullName>
    </recommendedName>
</protein>
<feature type="transmembrane region" description="Helical" evidence="1">
    <location>
        <begin position="7"/>
        <end position="28"/>
    </location>
</feature>
<evidence type="ECO:0008006" key="4">
    <source>
        <dbReference type="Google" id="ProtNLM"/>
    </source>
</evidence>
<accession>A0A1F8DSF9</accession>
<dbReference type="PROSITE" id="PS00409">
    <property type="entry name" value="PROKAR_NTER_METHYL"/>
    <property type="match status" value="1"/>
</dbReference>